<dbReference type="OrthoDB" id="3971593at2759"/>
<dbReference type="InParanoid" id="A0A024G645"/>
<dbReference type="EMBL" id="CAIX01000032">
    <property type="protein sequence ID" value="CCI42325.1"/>
    <property type="molecule type" value="Genomic_DNA"/>
</dbReference>
<gene>
    <name evidence="4" type="ORF">BN9_031090</name>
</gene>
<dbReference type="AlphaFoldDB" id="A0A024G645"/>
<evidence type="ECO:0000313" key="5">
    <source>
        <dbReference type="Proteomes" id="UP000053237"/>
    </source>
</evidence>
<dbReference type="InterPro" id="IPR000704">
    <property type="entry name" value="Casein_kinase_II_reg-sub"/>
</dbReference>
<dbReference type="GO" id="GO:0005737">
    <property type="term" value="C:cytoplasm"/>
    <property type="evidence" value="ECO:0007669"/>
    <property type="project" value="TreeGrafter"/>
</dbReference>
<dbReference type="FunCoup" id="A0A024G645">
    <property type="interactions" value="473"/>
</dbReference>
<dbReference type="STRING" id="65357.A0A024G645"/>
<organism evidence="4 5">
    <name type="scientific">Albugo candida</name>
    <dbReference type="NCBI Taxonomy" id="65357"/>
    <lineage>
        <taxon>Eukaryota</taxon>
        <taxon>Sar</taxon>
        <taxon>Stramenopiles</taxon>
        <taxon>Oomycota</taxon>
        <taxon>Peronosporomycetes</taxon>
        <taxon>Albuginales</taxon>
        <taxon>Albuginaceae</taxon>
        <taxon>Albugo</taxon>
    </lineage>
</organism>
<evidence type="ECO:0000256" key="2">
    <source>
        <dbReference type="RuleBase" id="RU361268"/>
    </source>
</evidence>
<feature type="region of interest" description="Disordered" evidence="3">
    <location>
        <begin position="49"/>
        <end position="77"/>
    </location>
</feature>
<dbReference type="GO" id="GO:0019887">
    <property type="term" value="F:protein kinase regulator activity"/>
    <property type="evidence" value="ECO:0007669"/>
    <property type="project" value="InterPro"/>
</dbReference>
<comment type="subunit">
    <text evidence="2">Tetramer of two alpha and two beta subunits.</text>
</comment>
<dbReference type="InterPro" id="IPR035991">
    <property type="entry name" value="Casein_kinase_II_beta-like"/>
</dbReference>
<dbReference type="Gene3D" id="2.20.25.20">
    <property type="match status" value="1"/>
</dbReference>
<reference evidence="4 5" key="1">
    <citation type="submission" date="2012-05" db="EMBL/GenBank/DDBJ databases">
        <title>Recombination and specialization in a pathogen metapopulation.</title>
        <authorList>
            <person name="Gardiner A."/>
            <person name="Kemen E."/>
            <person name="Schultz-Larsen T."/>
            <person name="MacLean D."/>
            <person name="Van Oosterhout C."/>
            <person name="Jones J.D.G."/>
        </authorList>
    </citation>
    <scope>NUCLEOTIDE SEQUENCE [LARGE SCALE GENOMIC DNA]</scope>
    <source>
        <strain evidence="4 5">Ac Nc2</strain>
    </source>
</reference>
<proteinExistence type="inferred from homology"/>
<dbReference type="PANTHER" id="PTHR11740">
    <property type="entry name" value="CASEIN KINASE II SUBUNIT BETA"/>
    <property type="match status" value="1"/>
</dbReference>
<evidence type="ECO:0000313" key="4">
    <source>
        <dbReference type="EMBL" id="CCI42325.1"/>
    </source>
</evidence>
<comment type="caution">
    <text evidence="4">The sequence shown here is derived from an EMBL/GenBank/DDBJ whole genome shotgun (WGS) entry which is preliminary data.</text>
</comment>
<protein>
    <recommendedName>
        <fullName evidence="2">Casein kinase II subunit beta</fullName>
        <shortName evidence="2">CK II beta</shortName>
    </recommendedName>
</protein>
<sequence>MNGVDREQQLELLQQRMLQIELQEEQEAQEIVRSNARRAISLDENELRQAYEHYDDQQQECMSGESSEAASEEEVATYDQIAAEDEEEDGEEDAEDESGEETSWITWFCSLRENDFLCEVDEEYIEDDFNLTGLSGIVPYYEYALDLILDIENPNEQHLTQMQQEMVESAAEMLYGLIHARYILTTKGMAAMLEKYRNVEFGRCHRVFCQGQPVLPVGQSDGPRHTTVNVFCPKCREIYFPKSQRAGQIDGAYFGSTFPHMFLMTHSYLVPSPPTQKYTPRIFGYKVHASSEYYIGRRRSAQGSTNDDRKLWMQHHTRRLRKNHESNRVFRK</sequence>
<dbReference type="GO" id="GO:0005956">
    <property type="term" value="C:protein kinase CK2 complex"/>
    <property type="evidence" value="ECO:0007669"/>
    <property type="project" value="UniProtKB-UniRule"/>
</dbReference>
<name>A0A024G645_9STRA</name>
<evidence type="ECO:0000256" key="3">
    <source>
        <dbReference type="SAM" id="MobiDB-lite"/>
    </source>
</evidence>
<evidence type="ECO:0000256" key="1">
    <source>
        <dbReference type="ARBA" id="ARBA00006941"/>
    </source>
</evidence>
<dbReference type="Gene3D" id="1.10.1820.10">
    <property type="entry name" value="protein kinase ck2 holoenzyme, chain C, domain 1"/>
    <property type="match status" value="1"/>
</dbReference>
<dbReference type="PRINTS" id="PR00472">
    <property type="entry name" value="CASNKINASEII"/>
</dbReference>
<dbReference type="PANTHER" id="PTHR11740:SF38">
    <property type="entry name" value="CASEIN KINASE II SUBUNIT BETA"/>
    <property type="match status" value="1"/>
</dbReference>
<dbReference type="Proteomes" id="UP000053237">
    <property type="component" value="Unassembled WGS sequence"/>
</dbReference>
<accession>A0A024G645</accession>
<keyword evidence="5" id="KW-1185">Reference proteome</keyword>
<dbReference type="InterPro" id="IPR016149">
    <property type="entry name" value="Casein_kin_II_reg-sub_N"/>
</dbReference>
<dbReference type="FunFam" id="2.20.25.20:FF:000001">
    <property type="entry name" value="Casein kinase II subunit beta"/>
    <property type="match status" value="1"/>
</dbReference>
<dbReference type="Pfam" id="PF01214">
    <property type="entry name" value="CK_II_beta"/>
    <property type="match status" value="1"/>
</dbReference>
<dbReference type="SUPFAM" id="SSF57798">
    <property type="entry name" value="Casein kinase II beta subunit"/>
    <property type="match status" value="1"/>
</dbReference>
<dbReference type="FunFam" id="1.10.1820.10:FF:000005">
    <property type="entry name" value="Casein kinase II subunit beta"/>
    <property type="match status" value="1"/>
</dbReference>
<dbReference type="SMART" id="SM01085">
    <property type="entry name" value="CK_II_beta"/>
    <property type="match status" value="1"/>
</dbReference>
<comment type="similarity">
    <text evidence="1 2">Belongs to the casein kinase 2 subunit beta family.</text>
</comment>